<dbReference type="InterPro" id="IPR017157">
    <property type="entry name" value="Arylacetamide_deacetylase"/>
</dbReference>
<dbReference type="KEGG" id="spu:592975"/>
<dbReference type="Gene3D" id="3.40.50.1820">
    <property type="entry name" value="alpha/beta hydrolase"/>
    <property type="match status" value="1"/>
</dbReference>
<reference evidence="5" key="2">
    <citation type="submission" date="2021-01" db="UniProtKB">
        <authorList>
            <consortium name="EnsemblMetazoa"/>
        </authorList>
    </citation>
    <scope>IDENTIFICATION</scope>
</reference>
<dbReference type="InParanoid" id="A0A7M7RHK9"/>
<feature type="domain" description="Alpha/beta hydrolase fold-3" evidence="4">
    <location>
        <begin position="307"/>
        <end position="390"/>
    </location>
</feature>
<dbReference type="PANTHER" id="PTHR48081">
    <property type="entry name" value="AB HYDROLASE SUPERFAMILY PROTEIN C4A8.06C"/>
    <property type="match status" value="1"/>
</dbReference>
<name>A0A7M7RHK9_STRPU</name>
<dbReference type="PANTHER" id="PTHR48081:SF8">
    <property type="entry name" value="ALPHA_BETA HYDROLASE FOLD-3 DOMAIN-CONTAINING PROTEIN-RELATED"/>
    <property type="match status" value="1"/>
</dbReference>
<protein>
    <recommendedName>
        <fullName evidence="4">Alpha/beta hydrolase fold-3 domain-containing protein</fullName>
    </recommendedName>
</protein>
<evidence type="ECO:0000256" key="3">
    <source>
        <dbReference type="PIRSR" id="PIRSR037251-1"/>
    </source>
</evidence>
<feature type="active site" evidence="3">
    <location>
        <position position="192"/>
    </location>
</feature>
<evidence type="ECO:0000259" key="4">
    <source>
        <dbReference type="Pfam" id="PF07859"/>
    </source>
</evidence>
<reference evidence="6" key="1">
    <citation type="submission" date="2015-02" db="EMBL/GenBank/DDBJ databases">
        <title>Genome sequencing for Strongylocentrotus purpuratus.</title>
        <authorList>
            <person name="Murali S."/>
            <person name="Liu Y."/>
            <person name="Vee V."/>
            <person name="English A."/>
            <person name="Wang M."/>
            <person name="Skinner E."/>
            <person name="Han Y."/>
            <person name="Muzny D.M."/>
            <person name="Worley K.C."/>
            <person name="Gibbs R.A."/>
        </authorList>
    </citation>
    <scope>NUCLEOTIDE SEQUENCE</scope>
</reference>
<dbReference type="InterPro" id="IPR050300">
    <property type="entry name" value="GDXG_lipolytic_enzyme"/>
</dbReference>
<dbReference type="AlphaFoldDB" id="A0A7M7RHK9"/>
<organism evidence="5 6">
    <name type="scientific">Strongylocentrotus purpuratus</name>
    <name type="common">Purple sea urchin</name>
    <dbReference type="NCBI Taxonomy" id="7668"/>
    <lineage>
        <taxon>Eukaryota</taxon>
        <taxon>Metazoa</taxon>
        <taxon>Echinodermata</taxon>
        <taxon>Eleutherozoa</taxon>
        <taxon>Echinozoa</taxon>
        <taxon>Echinoidea</taxon>
        <taxon>Euechinoidea</taxon>
        <taxon>Echinacea</taxon>
        <taxon>Camarodonta</taxon>
        <taxon>Echinidea</taxon>
        <taxon>Strongylocentrotidae</taxon>
        <taxon>Strongylocentrotus</taxon>
    </lineage>
</organism>
<proteinExistence type="inferred from homology"/>
<dbReference type="EnsemblMetazoa" id="XM_792473">
    <property type="protein sequence ID" value="XP_797566"/>
    <property type="gene ID" value="LOC592975"/>
</dbReference>
<keyword evidence="2" id="KW-0378">Hydrolase</keyword>
<feature type="active site" evidence="3">
    <location>
        <position position="388"/>
    </location>
</feature>
<dbReference type="PIRSF" id="PIRSF037251">
    <property type="entry name" value="Arylacetamide_deacetylase"/>
    <property type="match status" value="1"/>
</dbReference>
<dbReference type="GO" id="GO:0016020">
    <property type="term" value="C:membrane"/>
    <property type="evidence" value="ECO:0007669"/>
    <property type="project" value="InterPro"/>
</dbReference>
<evidence type="ECO:0000313" key="6">
    <source>
        <dbReference type="Proteomes" id="UP000007110"/>
    </source>
</evidence>
<keyword evidence="6" id="KW-1185">Reference proteome</keyword>
<accession>A0A7M7RHK9</accession>
<evidence type="ECO:0000313" key="5">
    <source>
        <dbReference type="EnsemblMetazoa" id="XP_797566"/>
    </source>
</evidence>
<feature type="domain" description="Alpha/beta hydrolase fold-3" evidence="4">
    <location>
        <begin position="114"/>
        <end position="268"/>
    </location>
</feature>
<evidence type="ECO:0000256" key="2">
    <source>
        <dbReference type="ARBA" id="ARBA00022801"/>
    </source>
</evidence>
<comment type="similarity">
    <text evidence="1">Belongs to the 'GDXG' lipolytic enzyme family.</text>
</comment>
<dbReference type="InterPro" id="IPR029058">
    <property type="entry name" value="AB_hydrolase_fold"/>
</dbReference>
<sequence length="417" mass="47478">MAVFLMTSCVVLGIFIMHLRSIRVPKGLSEPGKFRLLMASLFIPKFFENLYVLYHQGNIFARIRARRFIIENLEPKPLETVKGSNIRSKVTYFDGVKVRVYEPIMRKEGLQPGVIFIHGGGMATGSPDSYDGLTRTMAERLDIFLVSIDYRLAPEYPFPSGFNDNLRATTWLLKNAHIFDLDARRVAITGDSAGGNFAAGVSQAIHDDVTLPNLKLQVLLYPGLQQLDFHSHSYQKYEAEFGNGGALTRERVSDFISLYLHGKIDPAMVHRSVHNHHVSQDLLDTSPVFKYVDRDHIPKEMRVSEKHTKQREEMERRSGSDEVWNHVQEYYLDPRFAPIVREDLGGLPHAMITTCGFDCLRDDGVHYARRLSDAGVGVHYKDYESAFHGVIWATKNVQFEVGKEMLSDVIDFIKENI</sequence>
<dbReference type="GeneID" id="592975"/>
<dbReference type="InterPro" id="IPR013094">
    <property type="entry name" value="AB_hydrolase_3"/>
</dbReference>
<dbReference type="GO" id="GO:0052689">
    <property type="term" value="F:carboxylic ester hydrolase activity"/>
    <property type="evidence" value="ECO:0007669"/>
    <property type="project" value="InterPro"/>
</dbReference>
<dbReference type="OMA" id="TIMANKH"/>
<dbReference type="Proteomes" id="UP000007110">
    <property type="component" value="Unassembled WGS sequence"/>
</dbReference>
<feature type="active site" evidence="3">
    <location>
        <position position="358"/>
    </location>
</feature>
<dbReference type="SUPFAM" id="SSF53474">
    <property type="entry name" value="alpha/beta-Hydrolases"/>
    <property type="match status" value="1"/>
</dbReference>
<evidence type="ECO:0000256" key="1">
    <source>
        <dbReference type="ARBA" id="ARBA00010515"/>
    </source>
</evidence>
<dbReference type="RefSeq" id="XP_797566.1">
    <property type="nucleotide sequence ID" value="XM_792473.5"/>
</dbReference>
<dbReference type="OrthoDB" id="408631at2759"/>
<dbReference type="FunCoup" id="A0A7M7RHK9">
    <property type="interactions" value="86"/>
</dbReference>
<dbReference type="Pfam" id="PF07859">
    <property type="entry name" value="Abhydrolase_3"/>
    <property type="match status" value="2"/>
</dbReference>